<dbReference type="RefSeq" id="WP_190899839.1">
    <property type="nucleotide sequence ID" value="NZ_AP023439.1"/>
</dbReference>
<dbReference type="EMBL" id="AP023439">
    <property type="protein sequence ID" value="BCL21084.1"/>
    <property type="molecule type" value="Genomic_DNA"/>
</dbReference>
<dbReference type="InterPro" id="IPR043472">
    <property type="entry name" value="Macro_dom-like"/>
</dbReference>
<feature type="transmembrane region" description="Helical" evidence="2">
    <location>
        <begin position="6"/>
        <end position="25"/>
    </location>
</feature>
<name>A0A7G1NHF9_9ACTN</name>
<gene>
    <name evidence="4" type="ORF">GCM10017668_29270</name>
</gene>
<evidence type="ECO:0000256" key="1">
    <source>
        <dbReference type="SAM" id="MobiDB-lite"/>
    </source>
</evidence>
<evidence type="ECO:0000259" key="3">
    <source>
        <dbReference type="PROSITE" id="PS51154"/>
    </source>
</evidence>
<dbReference type="AlphaFoldDB" id="A0A7G1NHF9"/>
<dbReference type="Proteomes" id="UP000516373">
    <property type="component" value="Chromosome"/>
</dbReference>
<sequence>MSPFQLSTTAVLTAAGIALQIWSSAPSRAERQYALQLPSVLLYSLAAALFLFSVFPESLTEGRALGFGLSGAAGFAAFFMLISFTWLARTRGRDELTSQLKKAQRENAGLRRQLAGERSLGEGPRPLAQSTRYDVPLRGSRRHRIGVVTGNLANVIGIDVWVNSENTRMEMSRVDEPTVSAAIRYHGGRRDGAGHLVDDAIAEELADQMDGRQHVSAGQVLVTGSGELLESHQVRKIVHVAAVEGEPGSGYRQVMDLGRCARNILAEVDRLTVAGEPLRSVVLPLLGTGGGNSDLRRTVDTLLAATVSYFEAHPASRIRVLYLLAYTDVQEAACRTALDSCPELSTGA</sequence>
<proteinExistence type="predicted"/>
<dbReference type="InterPro" id="IPR002589">
    <property type="entry name" value="Macro_dom"/>
</dbReference>
<protein>
    <recommendedName>
        <fullName evidence="3">Macro domain-containing protein</fullName>
    </recommendedName>
</protein>
<evidence type="ECO:0000313" key="4">
    <source>
        <dbReference type="EMBL" id="BCL21084.1"/>
    </source>
</evidence>
<dbReference type="Pfam" id="PF01661">
    <property type="entry name" value="Macro"/>
    <property type="match status" value="1"/>
</dbReference>
<evidence type="ECO:0000313" key="5">
    <source>
        <dbReference type="Proteomes" id="UP000516373"/>
    </source>
</evidence>
<feature type="transmembrane region" description="Helical" evidence="2">
    <location>
        <begin position="67"/>
        <end position="88"/>
    </location>
</feature>
<keyword evidence="2" id="KW-0812">Transmembrane</keyword>
<dbReference type="PROSITE" id="PS51154">
    <property type="entry name" value="MACRO"/>
    <property type="match status" value="1"/>
</dbReference>
<keyword evidence="2" id="KW-1133">Transmembrane helix</keyword>
<feature type="region of interest" description="Disordered" evidence="1">
    <location>
        <begin position="107"/>
        <end position="130"/>
    </location>
</feature>
<feature type="transmembrane region" description="Helical" evidence="2">
    <location>
        <begin position="37"/>
        <end position="55"/>
    </location>
</feature>
<accession>A0A7G1NHF9</accession>
<dbReference type="SUPFAM" id="SSF52949">
    <property type="entry name" value="Macro domain-like"/>
    <property type="match status" value="1"/>
</dbReference>
<keyword evidence="2" id="KW-0472">Membrane</keyword>
<dbReference type="KEGG" id="stui:GCM10017668_29270"/>
<evidence type="ECO:0000256" key="2">
    <source>
        <dbReference type="SAM" id="Phobius"/>
    </source>
</evidence>
<organism evidence="4 5">
    <name type="scientific">Streptomyces tuirus</name>
    <dbReference type="NCBI Taxonomy" id="68278"/>
    <lineage>
        <taxon>Bacteria</taxon>
        <taxon>Bacillati</taxon>
        <taxon>Actinomycetota</taxon>
        <taxon>Actinomycetes</taxon>
        <taxon>Kitasatosporales</taxon>
        <taxon>Streptomycetaceae</taxon>
        <taxon>Streptomyces</taxon>
    </lineage>
</organism>
<reference evidence="4 5" key="1">
    <citation type="journal article" date="2014" name="Int. J. Syst. Evol. Microbiol.">
        <title>Complete genome sequence of Corynebacterium casei LMG S-19264T (=DSM 44701T), isolated from a smear-ripened cheese.</title>
        <authorList>
            <consortium name="US DOE Joint Genome Institute (JGI-PGF)"/>
            <person name="Walter F."/>
            <person name="Albersmeier A."/>
            <person name="Kalinowski J."/>
            <person name="Ruckert C."/>
        </authorList>
    </citation>
    <scope>NUCLEOTIDE SEQUENCE [LARGE SCALE GENOMIC DNA]</scope>
    <source>
        <strain evidence="4 5">JCM 4255</strain>
    </source>
</reference>
<dbReference type="Gene3D" id="3.40.220.10">
    <property type="entry name" value="Leucine Aminopeptidase, subunit E, domain 1"/>
    <property type="match status" value="1"/>
</dbReference>
<feature type="domain" description="Macro" evidence="3">
    <location>
        <begin position="132"/>
        <end position="348"/>
    </location>
</feature>